<keyword evidence="8 20" id="KW-0812">Transmembrane</keyword>
<keyword evidence="15" id="KW-0186">Copper</keyword>
<dbReference type="GO" id="GO:0016887">
    <property type="term" value="F:ATP hydrolysis activity"/>
    <property type="evidence" value="ECO:0007669"/>
    <property type="project" value="InterPro"/>
</dbReference>
<evidence type="ECO:0000256" key="12">
    <source>
        <dbReference type="ARBA" id="ARBA00022840"/>
    </source>
</evidence>
<dbReference type="SUPFAM" id="SSF56784">
    <property type="entry name" value="HAD-like"/>
    <property type="match status" value="1"/>
</dbReference>
<dbReference type="GO" id="GO:0005507">
    <property type="term" value="F:copper ion binding"/>
    <property type="evidence" value="ECO:0007669"/>
    <property type="project" value="TreeGrafter"/>
</dbReference>
<feature type="transmembrane region" description="Helical" evidence="20">
    <location>
        <begin position="196"/>
        <end position="215"/>
    </location>
</feature>
<name>S3EI57_9GAMM</name>
<keyword evidence="6 20" id="KW-1003">Cell membrane</keyword>
<dbReference type="Pfam" id="PF00702">
    <property type="entry name" value="Hydrolase"/>
    <property type="match status" value="1"/>
</dbReference>
<dbReference type="EMBL" id="AMSD01000001">
    <property type="protein sequence ID" value="EPE37858.1"/>
    <property type="molecule type" value="Genomic_DNA"/>
</dbReference>
<dbReference type="InterPro" id="IPR044492">
    <property type="entry name" value="P_typ_ATPase_HD_dom"/>
</dbReference>
<comment type="subcellular location">
    <subcellularLocation>
        <location evidence="1">Cell membrane</location>
        <topology evidence="1">Multi-pass membrane protein</topology>
    </subcellularLocation>
</comment>
<feature type="domain" description="HMA" evidence="21">
    <location>
        <begin position="6"/>
        <end position="73"/>
    </location>
</feature>
<dbReference type="InterPro" id="IPR059000">
    <property type="entry name" value="ATPase_P-type_domA"/>
</dbReference>
<dbReference type="PATRIC" id="fig|1236703.3.peg.314"/>
<dbReference type="PANTHER" id="PTHR43520:SF6">
    <property type="entry name" value="COPPER-EXPORTING P-TYPE ATPASE"/>
    <property type="match status" value="1"/>
</dbReference>
<dbReference type="Gene3D" id="3.30.70.100">
    <property type="match status" value="1"/>
</dbReference>
<dbReference type="InterPro" id="IPR023299">
    <property type="entry name" value="ATPase_P-typ_cyto_dom_N"/>
</dbReference>
<dbReference type="eggNOG" id="COG2217">
    <property type="taxonomic scope" value="Bacteria"/>
</dbReference>
<evidence type="ECO:0000256" key="16">
    <source>
        <dbReference type="ARBA" id="ARBA00023065"/>
    </source>
</evidence>
<feature type="transmembrane region" description="Helical" evidence="20">
    <location>
        <begin position="130"/>
        <end position="151"/>
    </location>
</feature>
<dbReference type="PRINTS" id="PR00943">
    <property type="entry name" value="CUATPASE"/>
</dbReference>
<dbReference type="CDD" id="cd00371">
    <property type="entry name" value="HMA"/>
    <property type="match status" value="1"/>
</dbReference>
<dbReference type="InterPro" id="IPR023214">
    <property type="entry name" value="HAD_sf"/>
</dbReference>
<evidence type="ECO:0000256" key="7">
    <source>
        <dbReference type="ARBA" id="ARBA00022553"/>
    </source>
</evidence>
<keyword evidence="16" id="KW-0406">Ion transport</keyword>
<dbReference type="GO" id="GO:0055070">
    <property type="term" value="P:copper ion homeostasis"/>
    <property type="evidence" value="ECO:0007669"/>
    <property type="project" value="TreeGrafter"/>
</dbReference>
<dbReference type="NCBIfam" id="TIGR01512">
    <property type="entry name" value="ATPase-IB2_Cd"/>
    <property type="match status" value="1"/>
</dbReference>
<feature type="transmembrane region" description="Helical" evidence="20">
    <location>
        <begin position="693"/>
        <end position="715"/>
    </location>
</feature>
<reference evidence="22 23" key="1">
    <citation type="journal article" date="2014" name="Environ. Microbiol.">
        <title>Genomic signatures of obligate host dependence in the luminous bacterial symbiont of a vertebrate.</title>
        <authorList>
            <person name="Hendry T.A."/>
            <person name="de Wet J.R."/>
            <person name="Dunlap P.V."/>
        </authorList>
    </citation>
    <scope>NUCLEOTIDE SEQUENCE [LARGE SCALE GENOMIC DNA]</scope>
    <source>
        <strain evidence="22 23">Akat1</strain>
    </source>
</reference>
<evidence type="ECO:0000256" key="8">
    <source>
        <dbReference type="ARBA" id="ARBA00022692"/>
    </source>
</evidence>
<dbReference type="FunFam" id="2.70.150.10:FF:000020">
    <property type="entry name" value="Copper-exporting P-type ATPase A"/>
    <property type="match status" value="1"/>
</dbReference>
<dbReference type="Pfam" id="PF00122">
    <property type="entry name" value="E1-E2_ATPase"/>
    <property type="match status" value="1"/>
</dbReference>
<keyword evidence="12 20" id="KW-0067">ATP-binding</keyword>
<dbReference type="InterPro" id="IPR006121">
    <property type="entry name" value="HMA_dom"/>
</dbReference>
<evidence type="ECO:0000256" key="6">
    <source>
        <dbReference type="ARBA" id="ARBA00022475"/>
    </source>
</evidence>
<dbReference type="SFLD" id="SFLDF00027">
    <property type="entry name" value="p-type_atpase"/>
    <property type="match status" value="1"/>
</dbReference>
<accession>S3EI57</accession>
<feature type="transmembrane region" description="Helical" evidence="20">
    <location>
        <begin position="349"/>
        <end position="371"/>
    </location>
</feature>
<dbReference type="InterPro" id="IPR036412">
    <property type="entry name" value="HAD-like_sf"/>
</dbReference>
<evidence type="ECO:0000256" key="13">
    <source>
        <dbReference type="ARBA" id="ARBA00022967"/>
    </source>
</evidence>
<evidence type="ECO:0000256" key="15">
    <source>
        <dbReference type="ARBA" id="ARBA00023008"/>
    </source>
</evidence>
<evidence type="ECO:0000256" key="3">
    <source>
        <dbReference type="ARBA" id="ARBA00012517"/>
    </source>
</evidence>
<feature type="transmembrane region" description="Helical" evidence="20">
    <location>
        <begin position="163"/>
        <end position="190"/>
    </location>
</feature>
<organism evidence="22 23">
    <name type="scientific">Candidatus Photodesmus katoptron Akat1</name>
    <dbReference type="NCBI Taxonomy" id="1236703"/>
    <lineage>
        <taxon>Bacteria</taxon>
        <taxon>Pseudomonadati</taxon>
        <taxon>Pseudomonadota</taxon>
        <taxon>Gammaproteobacteria</taxon>
        <taxon>Vibrionales</taxon>
        <taxon>Vibrionaceae</taxon>
        <taxon>Candidatus Photodesmus</taxon>
    </lineage>
</organism>
<dbReference type="PROSITE" id="PS50846">
    <property type="entry name" value="HMA_2"/>
    <property type="match status" value="1"/>
</dbReference>
<sequence length="749" mass="82799">MNEKNYVMHLFIHEMTCSACVAGIEKTILSIPKIKKVQFNLLEQSVLLVAEKNDKHFKDNLLLVLKNFGYQAEFFDNDSAIIFKQKNQILQDQKQLHKRNFLIGFIMAMMFMILGYLNEYILLKTTQVQIVWSIIGVICFFSFFISGKYFFVNAFRSLMHQRITMDILIVLGTGIAWLYSMLLVIFPSLFPEKAQHFYFEASVMIMAFVSLGRYIEAKAKSQTSRSLKNLIDLQPKHTTLITPKGVRRILVRKIKLGMSLLVKPGERIPVDGEVISGCSYVDESMLTGESIGIYKKTGNPVSAGTLNQSGSLTIIARSMTTGTALSKIIQLVRQARSTKPSITKFVDKILVVFIPVVILVALFSAFIWYLFGPEPKISYMLVVTSTVLIIACPCALGLATPLSIIVSMGKSAEMGILIKDADTLQSANKINVAVFDKTGTLTEGKPNVQHIYSFIAKNTNHILQLVYSAEQYSEHPLAKAICNYAVLNKIDLLQSSNFKNLEGRGITAEVNGKTILVASINYFEKKKISLSNAIVAIRECFDNLWTPIAVAINGKLVGIVAISDAIKRDSAAVIHSLKKRHIHTVMLTGDSNIVANSIGKQLGIDEIISEVLPNKKLEYIKKFQENGNIVAMVGDGINDAPSLVQSDIGIAMGNGSDITIASADITLLNSSLISVLRIIEIAKVTVKNIKQNLFAAFFYNILGIPIAAGALYPIFGFLLNPIFAGIAMVLSSITIVSNASRLRFFKTKF</sequence>
<comment type="similarity">
    <text evidence="2 20">Belongs to the cation transport ATPase (P-type) (TC 3.A.3) family. Type IB subfamily.</text>
</comment>
<dbReference type="GO" id="GO:0005524">
    <property type="term" value="F:ATP binding"/>
    <property type="evidence" value="ECO:0007669"/>
    <property type="project" value="UniProtKB-UniRule"/>
</dbReference>
<dbReference type="PRINTS" id="PR00119">
    <property type="entry name" value="CATATPASE"/>
</dbReference>
<keyword evidence="10 20" id="KW-0547">Nucleotide-binding</keyword>
<keyword evidence="7" id="KW-0597">Phosphoprotein</keyword>
<evidence type="ECO:0000256" key="18">
    <source>
        <dbReference type="ARBA" id="ARBA00029719"/>
    </source>
</evidence>
<dbReference type="Pfam" id="PF00403">
    <property type="entry name" value="HMA"/>
    <property type="match status" value="1"/>
</dbReference>
<dbReference type="NCBIfam" id="TIGR01494">
    <property type="entry name" value="ATPase_P-type"/>
    <property type="match status" value="1"/>
</dbReference>
<dbReference type="GO" id="GO:0060003">
    <property type="term" value="P:copper ion export"/>
    <property type="evidence" value="ECO:0007669"/>
    <property type="project" value="UniProtKB-ARBA"/>
</dbReference>
<protein>
    <recommendedName>
        <fullName evidence="4">Copper-exporting P-type ATPase</fullName>
        <ecNumber evidence="3">7.2.2.8</ecNumber>
    </recommendedName>
    <alternativeName>
        <fullName evidence="18">Copper-exporting P-type ATPase A</fullName>
    </alternativeName>
    <alternativeName>
        <fullName evidence="19">Cu(+)-exporting ATPase</fullName>
    </alternativeName>
</protein>
<dbReference type="InterPro" id="IPR036163">
    <property type="entry name" value="HMA_dom_sf"/>
</dbReference>
<evidence type="ECO:0000313" key="23">
    <source>
        <dbReference type="Proteomes" id="UP000053688"/>
    </source>
</evidence>
<dbReference type="SFLD" id="SFLDS00003">
    <property type="entry name" value="Haloacid_Dehalogenase"/>
    <property type="match status" value="1"/>
</dbReference>
<dbReference type="InterPro" id="IPR023298">
    <property type="entry name" value="ATPase_P-typ_TM_dom_sf"/>
</dbReference>
<dbReference type="InterPro" id="IPR008250">
    <property type="entry name" value="ATPase_P-typ_transduc_dom_A_sf"/>
</dbReference>
<evidence type="ECO:0000259" key="21">
    <source>
        <dbReference type="PROSITE" id="PS50846"/>
    </source>
</evidence>
<dbReference type="SUPFAM" id="SSF81653">
    <property type="entry name" value="Calcium ATPase, transduction domain A"/>
    <property type="match status" value="1"/>
</dbReference>
<gene>
    <name evidence="22" type="ORF">O1U_0321</name>
</gene>
<dbReference type="AlphaFoldDB" id="S3EI57"/>
<keyword evidence="5" id="KW-0813">Transport</keyword>
<evidence type="ECO:0000313" key="22">
    <source>
        <dbReference type="EMBL" id="EPE37858.1"/>
    </source>
</evidence>
<keyword evidence="11" id="KW-0187">Copper transport</keyword>
<keyword evidence="23" id="KW-1185">Reference proteome</keyword>
<dbReference type="RefSeq" id="WP_016503656.1">
    <property type="nucleotide sequence ID" value="NZ_AMSD01000001.1"/>
</dbReference>
<evidence type="ECO:0000256" key="5">
    <source>
        <dbReference type="ARBA" id="ARBA00022448"/>
    </source>
</evidence>
<dbReference type="InterPro" id="IPR018303">
    <property type="entry name" value="ATPase_P-typ_P_site"/>
</dbReference>
<dbReference type="Gene3D" id="3.40.1110.10">
    <property type="entry name" value="Calcium-transporting ATPase, cytoplasmic domain N"/>
    <property type="match status" value="1"/>
</dbReference>
<evidence type="ECO:0000256" key="9">
    <source>
        <dbReference type="ARBA" id="ARBA00022723"/>
    </source>
</evidence>
<dbReference type="PROSITE" id="PS00154">
    <property type="entry name" value="ATPASE_E1_E2"/>
    <property type="match status" value="1"/>
</dbReference>
<keyword evidence="13" id="KW-1278">Translocase</keyword>
<dbReference type="EC" id="7.2.2.8" evidence="3"/>
<evidence type="ECO:0000256" key="10">
    <source>
        <dbReference type="ARBA" id="ARBA00022741"/>
    </source>
</evidence>
<evidence type="ECO:0000256" key="4">
    <source>
        <dbReference type="ARBA" id="ARBA00015102"/>
    </source>
</evidence>
<proteinExistence type="inferred from homology"/>
<keyword evidence="17 20" id="KW-0472">Membrane</keyword>
<feature type="transmembrane region" description="Helical" evidence="20">
    <location>
        <begin position="101"/>
        <end position="118"/>
    </location>
</feature>
<evidence type="ECO:0000256" key="19">
    <source>
        <dbReference type="ARBA" id="ARBA00033239"/>
    </source>
</evidence>
<feature type="transmembrane region" description="Helical" evidence="20">
    <location>
        <begin position="721"/>
        <end position="739"/>
    </location>
</feature>
<dbReference type="STRING" id="28176.CF66_2086"/>
<dbReference type="CDD" id="cd02094">
    <property type="entry name" value="P-type_ATPase_Cu-like"/>
    <property type="match status" value="1"/>
</dbReference>
<dbReference type="Gene3D" id="2.70.150.10">
    <property type="entry name" value="Calcium-transporting ATPase, cytoplasmic transduction domain A"/>
    <property type="match status" value="1"/>
</dbReference>
<dbReference type="NCBIfam" id="TIGR01511">
    <property type="entry name" value="ATPase-IB1_Cu"/>
    <property type="match status" value="1"/>
</dbReference>
<dbReference type="Proteomes" id="UP000053688">
    <property type="component" value="Unassembled WGS sequence"/>
</dbReference>
<dbReference type="PANTHER" id="PTHR43520">
    <property type="entry name" value="ATP7, ISOFORM B"/>
    <property type="match status" value="1"/>
</dbReference>
<dbReference type="InterPro" id="IPR001757">
    <property type="entry name" value="P_typ_ATPase"/>
</dbReference>
<evidence type="ECO:0000256" key="1">
    <source>
        <dbReference type="ARBA" id="ARBA00004651"/>
    </source>
</evidence>
<evidence type="ECO:0000256" key="17">
    <source>
        <dbReference type="ARBA" id="ARBA00023136"/>
    </source>
</evidence>
<feature type="transmembrane region" description="Helical" evidence="20">
    <location>
        <begin position="377"/>
        <end position="406"/>
    </location>
</feature>
<keyword evidence="9 20" id="KW-0479">Metal-binding</keyword>
<comment type="caution">
    <text evidence="22">The sequence shown here is derived from an EMBL/GenBank/DDBJ whole genome shotgun (WGS) entry which is preliminary data.</text>
</comment>
<dbReference type="GO" id="GO:0005886">
    <property type="term" value="C:plasma membrane"/>
    <property type="evidence" value="ECO:0007669"/>
    <property type="project" value="UniProtKB-SubCell"/>
</dbReference>
<dbReference type="NCBIfam" id="TIGR01525">
    <property type="entry name" value="ATPase-IB_hvy"/>
    <property type="match status" value="1"/>
</dbReference>
<dbReference type="SUPFAM" id="SSF55008">
    <property type="entry name" value="HMA, heavy metal-associated domain"/>
    <property type="match status" value="1"/>
</dbReference>
<dbReference type="GO" id="GO:0140581">
    <property type="term" value="F:P-type monovalent copper transporter activity"/>
    <property type="evidence" value="ECO:0007669"/>
    <property type="project" value="UniProtKB-EC"/>
</dbReference>
<dbReference type="GO" id="GO:0043682">
    <property type="term" value="F:P-type divalent copper transporter activity"/>
    <property type="evidence" value="ECO:0007669"/>
    <property type="project" value="TreeGrafter"/>
</dbReference>
<evidence type="ECO:0000256" key="11">
    <source>
        <dbReference type="ARBA" id="ARBA00022796"/>
    </source>
</evidence>
<dbReference type="InterPro" id="IPR027256">
    <property type="entry name" value="P-typ_ATPase_IB"/>
</dbReference>
<keyword evidence="14 20" id="KW-1133">Transmembrane helix</keyword>
<evidence type="ECO:0000256" key="2">
    <source>
        <dbReference type="ARBA" id="ARBA00006024"/>
    </source>
</evidence>
<dbReference type="Gene3D" id="3.40.50.1000">
    <property type="entry name" value="HAD superfamily/HAD-like"/>
    <property type="match status" value="1"/>
</dbReference>
<dbReference type="SUPFAM" id="SSF81665">
    <property type="entry name" value="Calcium ATPase, transmembrane domain M"/>
    <property type="match status" value="1"/>
</dbReference>
<dbReference type="SFLD" id="SFLDG00002">
    <property type="entry name" value="C1.7:_P-type_atpase_like"/>
    <property type="match status" value="1"/>
</dbReference>
<evidence type="ECO:0000256" key="20">
    <source>
        <dbReference type="RuleBase" id="RU362081"/>
    </source>
</evidence>
<evidence type="ECO:0000256" key="14">
    <source>
        <dbReference type="ARBA" id="ARBA00022989"/>
    </source>
</evidence>